<dbReference type="AlphaFoldDB" id="A0A0E9PES8"/>
<evidence type="ECO:0000313" key="1">
    <source>
        <dbReference type="EMBL" id="JAH02747.1"/>
    </source>
</evidence>
<dbReference type="EMBL" id="GBXM01105830">
    <property type="protein sequence ID" value="JAH02747.1"/>
    <property type="molecule type" value="Transcribed_RNA"/>
</dbReference>
<protein>
    <submittedName>
        <fullName evidence="1">Uncharacterized protein</fullName>
    </submittedName>
</protein>
<reference evidence="1" key="1">
    <citation type="submission" date="2014-11" db="EMBL/GenBank/DDBJ databases">
        <authorList>
            <person name="Amaro Gonzalez C."/>
        </authorList>
    </citation>
    <scope>NUCLEOTIDE SEQUENCE</scope>
</reference>
<proteinExistence type="predicted"/>
<name>A0A0E9PES8_ANGAN</name>
<sequence length="47" mass="5348">MFKFRFQKSHEKTSVTVASVPHCFFLIHCKNGSCENTTATERIGCLL</sequence>
<reference evidence="1" key="2">
    <citation type="journal article" date="2015" name="Fish Shellfish Immunol.">
        <title>Early steps in the European eel (Anguilla anguilla)-Vibrio vulnificus interaction in the gills: Role of the RtxA13 toxin.</title>
        <authorList>
            <person name="Callol A."/>
            <person name="Pajuelo D."/>
            <person name="Ebbesson L."/>
            <person name="Teles M."/>
            <person name="MacKenzie S."/>
            <person name="Amaro C."/>
        </authorList>
    </citation>
    <scope>NUCLEOTIDE SEQUENCE</scope>
</reference>
<accession>A0A0E9PES8</accession>
<organism evidence="1">
    <name type="scientific">Anguilla anguilla</name>
    <name type="common">European freshwater eel</name>
    <name type="synonym">Muraena anguilla</name>
    <dbReference type="NCBI Taxonomy" id="7936"/>
    <lineage>
        <taxon>Eukaryota</taxon>
        <taxon>Metazoa</taxon>
        <taxon>Chordata</taxon>
        <taxon>Craniata</taxon>
        <taxon>Vertebrata</taxon>
        <taxon>Euteleostomi</taxon>
        <taxon>Actinopterygii</taxon>
        <taxon>Neopterygii</taxon>
        <taxon>Teleostei</taxon>
        <taxon>Anguilliformes</taxon>
        <taxon>Anguillidae</taxon>
        <taxon>Anguilla</taxon>
    </lineage>
</organism>